<feature type="chain" id="PRO_5041270278" evidence="1">
    <location>
        <begin position="22"/>
        <end position="161"/>
    </location>
</feature>
<organism evidence="2 3">
    <name type="scientific">Dioszegia hungarica</name>
    <dbReference type="NCBI Taxonomy" id="4972"/>
    <lineage>
        <taxon>Eukaryota</taxon>
        <taxon>Fungi</taxon>
        <taxon>Dikarya</taxon>
        <taxon>Basidiomycota</taxon>
        <taxon>Agaricomycotina</taxon>
        <taxon>Tremellomycetes</taxon>
        <taxon>Tremellales</taxon>
        <taxon>Bulleribasidiaceae</taxon>
        <taxon>Dioszegia</taxon>
    </lineage>
</organism>
<keyword evidence="3" id="KW-1185">Reference proteome</keyword>
<sequence>MVSLRPASALCVLFGILPALAGRVQVRSIDSQVTFWLGEAPKQLTAKVANFDVTPDGTVVMEDKKTRVKFDAWFSVDKPGHSLADGNGVAFKAKCWFEGKLDPTAGDVAFVFTADEDYLHPCGLQKHGLAIVCDKTEDTPKALCRDPNPITDLSFWPPGKF</sequence>
<dbReference type="GeneID" id="77729543"/>
<keyword evidence="1" id="KW-0732">Signal</keyword>
<protein>
    <submittedName>
        <fullName evidence="2">Uncharacterized protein</fullName>
    </submittedName>
</protein>
<feature type="signal peptide" evidence="1">
    <location>
        <begin position="1"/>
        <end position="21"/>
    </location>
</feature>
<name>A0AA38H590_9TREE</name>
<reference evidence="2" key="1">
    <citation type="journal article" date="2022" name="G3 (Bethesda)">
        <title>High quality genome of the basidiomycete yeast Dioszegia hungarica PDD-24b-2 isolated from cloud water.</title>
        <authorList>
            <person name="Jarrige D."/>
            <person name="Haridas S."/>
            <person name="Bleykasten-Grosshans C."/>
            <person name="Joly M."/>
            <person name="Nadalig T."/>
            <person name="Sancelme M."/>
            <person name="Vuilleumier S."/>
            <person name="Grigoriev I.V."/>
            <person name="Amato P."/>
            <person name="Bringel F."/>
        </authorList>
    </citation>
    <scope>NUCLEOTIDE SEQUENCE</scope>
    <source>
        <strain evidence="2">PDD-24b-2</strain>
    </source>
</reference>
<evidence type="ECO:0000313" key="3">
    <source>
        <dbReference type="Proteomes" id="UP001164286"/>
    </source>
</evidence>
<dbReference type="EMBL" id="JAKWFO010000008">
    <property type="protein sequence ID" value="KAI9634220.1"/>
    <property type="molecule type" value="Genomic_DNA"/>
</dbReference>
<gene>
    <name evidence="2" type="ORF">MKK02DRAFT_38893</name>
</gene>
<dbReference type="Proteomes" id="UP001164286">
    <property type="component" value="Unassembled WGS sequence"/>
</dbReference>
<dbReference type="AlphaFoldDB" id="A0AA38H590"/>
<evidence type="ECO:0000313" key="2">
    <source>
        <dbReference type="EMBL" id="KAI9634220.1"/>
    </source>
</evidence>
<accession>A0AA38H590</accession>
<dbReference type="RefSeq" id="XP_052943997.1">
    <property type="nucleotide sequence ID" value="XM_053090338.1"/>
</dbReference>
<evidence type="ECO:0000256" key="1">
    <source>
        <dbReference type="SAM" id="SignalP"/>
    </source>
</evidence>
<comment type="caution">
    <text evidence="2">The sequence shown here is derived from an EMBL/GenBank/DDBJ whole genome shotgun (WGS) entry which is preliminary data.</text>
</comment>
<proteinExistence type="predicted"/>